<dbReference type="Pfam" id="PF05947">
    <property type="entry name" value="T6SS_TssF"/>
    <property type="match status" value="1"/>
</dbReference>
<dbReference type="PANTHER" id="PTHR35370">
    <property type="entry name" value="CYTOPLASMIC PROTEIN-RELATED-RELATED"/>
    <property type="match status" value="1"/>
</dbReference>
<name>A0AAW5LBD9_9PAST</name>
<reference evidence="1 2" key="1">
    <citation type="journal article" date="2022" name="Microbiol. Spectr.">
        <title>Microbiota of the Pregnant Mouse: Characterization of the Bacterial Communities in the Oral Cavity, Lung, Intestine, and Vagina through Culture and DNA Sequencing.</title>
        <authorList>
            <person name="Greenberg J.M."/>
            <person name="Romero R."/>
            <person name="Winters A.D."/>
            <person name="Galaz J."/>
            <person name="Garcia-Flores V."/>
            <person name="Arenas-Hernandez M."/>
            <person name="Panzer J."/>
            <person name="Shaffer Z."/>
            <person name="Kracht D.J."/>
            <person name="Gomez-Lopez N."/>
            <person name="Theis K.R."/>
        </authorList>
    </citation>
    <scope>NUCLEOTIDE SEQUENCE [LARGE SCALE GENOMIC DNA]</scope>
    <source>
        <strain evidence="1 2">MAC-C1-H1</strain>
    </source>
</reference>
<keyword evidence="2" id="KW-1185">Reference proteome</keyword>
<sequence>MSLKEFFRAELDFLKKDGQHFSKIYPHLSRFLSDEIVDPEAERIIESFAFLTARLKEKLKDNLPEITQSMIQLLWPNYLRPLPSCAILNFQPKERAISTKHVIPKGTFVSSKPVDGTTCQFQTTMDVSVYPLVLNSVTSTSGTESTIIELELENISDGDFSSLQCDELSFYLSGSDYSALTTYQWFFNYLTKIYVKTEDKIISLPLDSISSVGFDKSESLIPYPDNTFEGYRLIQEFFFFPKKFYFFKLKQLHLYLNTLSKKNFKIVFEFNRALPRDLKLTKFDFSLYCVPIINLFEHDAIPINFDGVKDLYPVIPAGFNSDHFEVFDIKNVLTSIVSKEFSSNKTYNYPRFESFVHNSSINNKGYYKSVIRDNIEETRYEHYISFVSSMNKLLDNSREIISLELDCTNHNLPELLGIGDICIPSQNTPSYIDFKNITLPVKTVRASLDDTLHWKLVSNLSLNYLSLTDLDVLKEILSIYDFSGIYDVQAMRRTEKRLSGIESIHTRPIDKVIKGIVYRGQKSQLRVDSNNFLCEGELFLFGAILAEFFRLYGTINSFHMLEIVNTNNNEIFRWEQKTSLQRVI</sequence>
<accession>A0AAW5LBD9</accession>
<organism evidence="1 2">
    <name type="scientific">Rodentibacter pneumotropicus</name>
    <dbReference type="NCBI Taxonomy" id="758"/>
    <lineage>
        <taxon>Bacteria</taxon>
        <taxon>Pseudomonadati</taxon>
        <taxon>Pseudomonadota</taxon>
        <taxon>Gammaproteobacteria</taxon>
        <taxon>Pasteurellales</taxon>
        <taxon>Pasteurellaceae</taxon>
        <taxon>Rodentibacter</taxon>
    </lineage>
</organism>
<dbReference type="Proteomes" id="UP001206350">
    <property type="component" value="Unassembled WGS sequence"/>
</dbReference>
<dbReference type="RefSeq" id="WP_018355783.1">
    <property type="nucleotide sequence ID" value="NZ_BBIX01000008.1"/>
</dbReference>
<comment type="caution">
    <text evidence="1">The sequence shown here is derived from an EMBL/GenBank/DDBJ whole genome shotgun (WGS) entry which is preliminary data.</text>
</comment>
<dbReference type="PIRSF" id="PIRSF028304">
    <property type="entry name" value="UCP028304"/>
    <property type="match status" value="1"/>
</dbReference>
<protein>
    <submittedName>
        <fullName evidence="1">Type VI secretion system baseplate subunit TssF</fullName>
    </submittedName>
</protein>
<proteinExistence type="predicted"/>
<dbReference type="AlphaFoldDB" id="A0AAW5LBD9"/>
<dbReference type="PANTHER" id="PTHR35370:SF4">
    <property type="entry name" value="TYPE VI SECRETION SYSTEM BASEPLATE SUBUNIT TSSF"/>
    <property type="match status" value="1"/>
</dbReference>
<dbReference type="GeneID" id="61267260"/>
<evidence type="ECO:0000313" key="2">
    <source>
        <dbReference type="Proteomes" id="UP001206350"/>
    </source>
</evidence>
<gene>
    <name evidence="1" type="primary">tssF</name>
    <name evidence="1" type="ORF">MUU45_000298</name>
</gene>
<dbReference type="NCBIfam" id="TIGR03359">
    <property type="entry name" value="VI_chp_6"/>
    <property type="match status" value="1"/>
</dbReference>
<dbReference type="InterPro" id="IPR010272">
    <property type="entry name" value="T6SS_TssF"/>
</dbReference>
<dbReference type="EMBL" id="JALJCU010000010">
    <property type="protein sequence ID" value="MCQ9121338.1"/>
    <property type="molecule type" value="Genomic_DNA"/>
</dbReference>
<evidence type="ECO:0000313" key="1">
    <source>
        <dbReference type="EMBL" id="MCQ9121338.1"/>
    </source>
</evidence>